<dbReference type="InterPro" id="IPR028389">
    <property type="entry name" value="POT1"/>
</dbReference>
<dbReference type="GO" id="GO:0010521">
    <property type="term" value="F:telomerase inhibitor activity"/>
    <property type="evidence" value="ECO:0007669"/>
    <property type="project" value="TreeGrafter"/>
</dbReference>
<dbReference type="Proteomes" id="UP000007875">
    <property type="component" value="Unassembled WGS sequence"/>
</dbReference>
<dbReference type="eggNOG" id="KOG4757">
    <property type="taxonomic scope" value="Eukaryota"/>
</dbReference>
<keyword evidence="6" id="KW-0779">Telomere</keyword>
<dbReference type="InterPro" id="IPR012340">
    <property type="entry name" value="NA-bd_OB-fold"/>
</dbReference>
<dbReference type="InterPro" id="IPR032042">
    <property type="entry name" value="POT1PC"/>
</dbReference>
<proteinExistence type="inferred from homology"/>
<dbReference type="Pfam" id="PF02765">
    <property type="entry name" value="POT1"/>
    <property type="match status" value="1"/>
</dbReference>
<dbReference type="GO" id="GO:0032210">
    <property type="term" value="P:regulation of telomere maintenance via telomerase"/>
    <property type="evidence" value="ECO:0007669"/>
    <property type="project" value="TreeGrafter"/>
</dbReference>
<accession>H2Z6G0</accession>
<evidence type="ECO:0000256" key="8">
    <source>
        <dbReference type="ARBA" id="ARBA00023242"/>
    </source>
</evidence>
<keyword evidence="7" id="KW-0238">DNA-binding</keyword>
<organism evidence="10 11">
    <name type="scientific">Ciona savignyi</name>
    <name type="common">Pacific transparent sea squirt</name>
    <dbReference type="NCBI Taxonomy" id="51511"/>
    <lineage>
        <taxon>Eukaryota</taxon>
        <taxon>Metazoa</taxon>
        <taxon>Chordata</taxon>
        <taxon>Tunicata</taxon>
        <taxon>Ascidiacea</taxon>
        <taxon>Phlebobranchia</taxon>
        <taxon>Cionidae</taxon>
        <taxon>Ciona</taxon>
    </lineage>
</organism>
<evidence type="ECO:0000313" key="11">
    <source>
        <dbReference type="Proteomes" id="UP000007875"/>
    </source>
</evidence>
<dbReference type="GO" id="GO:0098505">
    <property type="term" value="F:G-rich strand telomeric DNA binding"/>
    <property type="evidence" value="ECO:0007669"/>
    <property type="project" value="TreeGrafter"/>
</dbReference>
<dbReference type="InterPro" id="IPR011564">
    <property type="entry name" value="Telomer_end-bd_POT1/Cdc13"/>
</dbReference>
<dbReference type="Ensembl" id="ENSCSAVT00000013321.1">
    <property type="protein sequence ID" value="ENSCSAVP00000013172.1"/>
    <property type="gene ID" value="ENSCSAVG00000007728.1"/>
</dbReference>
<keyword evidence="5" id="KW-0158">Chromosome</keyword>
<reference evidence="10" key="2">
    <citation type="submission" date="2025-08" db="UniProtKB">
        <authorList>
            <consortium name="Ensembl"/>
        </authorList>
    </citation>
    <scope>IDENTIFICATION</scope>
</reference>
<comment type="similarity">
    <text evidence="3">Belongs to the telombin family.</text>
</comment>
<evidence type="ECO:0000256" key="6">
    <source>
        <dbReference type="ARBA" id="ARBA00022895"/>
    </source>
</evidence>
<dbReference type="InParanoid" id="H2Z6G0"/>
<dbReference type="AlphaFoldDB" id="H2Z6G0"/>
<feature type="domain" description="Telomeric single stranded DNA binding POT1/Cdc13" evidence="9">
    <location>
        <begin position="11"/>
        <end position="146"/>
    </location>
</feature>
<evidence type="ECO:0000256" key="7">
    <source>
        <dbReference type="ARBA" id="ARBA00023125"/>
    </source>
</evidence>
<dbReference type="Pfam" id="PF16686">
    <property type="entry name" value="POT1PC"/>
    <property type="match status" value="1"/>
</dbReference>
<evidence type="ECO:0000256" key="3">
    <source>
        <dbReference type="ARBA" id="ARBA00008442"/>
    </source>
</evidence>
<protein>
    <recommendedName>
        <fullName evidence="4">Protection of telomeres protein 1</fullName>
    </recommendedName>
</protein>
<dbReference type="SMART" id="SM00976">
    <property type="entry name" value="Telo_bind"/>
    <property type="match status" value="1"/>
</dbReference>
<dbReference type="Gene3D" id="2.40.50.140">
    <property type="entry name" value="Nucleic acid-binding proteins"/>
    <property type="match status" value="2"/>
</dbReference>
<dbReference type="OMA" id="DETHHEG"/>
<evidence type="ECO:0000256" key="2">
    <source>
        <dbReference type="ARBA" id="ARBA00004574"/>
    </source>
</evidence>
<evidence type="ECO:0000259" key="9">
    <source>
        <dbReference type="SMART" id="SM00976"/>
    </source>
</evidence>
<dbReference type="PANTHER" id="PTHR14513:SF0">
    <property type="entry name" value="PROTECTION OF TELOMERES PROTEIN 1"/>
    <property type="match status" value="1"/>
</dbReference>
<comment type="subcellular location">
    <subcellularLocation>
        <location evidence="2">Chromosome</location>
        <location evidence="2">Telomere</location>
    </subcellularLocation>
    <subcellularLocation>
        <location evidence="1">Nucleus</location>
    </subcellularLocation>
</comment>
<dbReference type="CDD" id="cd04497">
    <property type="entry name" value="hPOT1_OB1_like"/>
    <property type="match status" value="1"/>
</dbReference>
<dbReference type="GO" id="GO:0016233">
    <property type="term" value="P:telomere capping"/>
    <property type="evidence" value="ECO:0007669"/>
    <property type="project" value="TreeGrafter"/>
</dbReference>
<dbReference type="GeneTree" id="ENSGT00390000018285"/>
<name>H2Z6G0_CIOSA</name>
<evidence type="ECO:0000313" key="10">
    <source>
        <dbReference type="Ensembl" id="ENSCSAVP00000013172.1"/>
    </source>
</evidence>
<keyword evidence="11" id="KW-1185">Reference proteome</keyword>
<evidence type="ECO:0000256" key="4">
    <source>
        <dbReference type="ARBA" id="ARBA00015253"/>
    </source>
</evidence>
<dbReference type="HOGENOM" id="CLU_1149427_0_0_1"/>
<evidence type="ECO:0000256" key="1">
    <source>
        <dbReference type="ARBA" id="ARBA00004123"/>
    </source>
</evidence>
<keyword evidence="8" id="KW-0539">Nucleus</keyword>
<reference evidence="10" key="3">
    <citation type="submission" date="2025-09" db="UniProtKB">
        <authorList>
            <consortium name="Ensembl"/>
        </authorList>
    </citation>
    <scope>IDENTIFICATION</scope>
</reference>
<dbReference type="SUPFAM" id="SSF50249">
    <property type="entry name" value="Nucleic acid-binding proteins"/>
    <property type="match status" value="2"/>
</dbReference>
<sequence>MTTKKPPNYNYLTLEHIKENWDLINQSNVYGVVVDFMQTRKSKGQDYFCILRIIDETHHEGEGVKVMLFSPNADLLPEVDHWDIIRLHRLKPSFYNTNLALVSQKGWAWVVWPKSGPVDNGKSVSREYTVLDKDKQRVNDLRKWITQYNPAATSHDIYIENITMDSYFNIMCQVIGVAKIRENLTILQVWDKTTPPSKLSKVHCEDVEMVFMPHAELLSHLCVDIMVYDNHVATVNKLNIKP</sequence>
<reference evidence="11" key="1">
    <citation type="submission" date="2003-08" db="EMBL/GenBank/DDBJ databases">
        <authorList>
            <person name="Birren B."/>
            <person name="Nusbaum C."/>
            <person name="Abebe A."/>
            <person name="Abouelleil A."/>
            <person name="Adekoya E."/>
            <person name="Ait-zahra M."/>
            <person name="Allen N."/>
            <person name="Allen T."/>
            <person name="An P."/>
            <person name="Anderson M."/>
            <person name="Anderson S."/>
            <person name="Arachchi H."/>
            <person name="Armbruster J."/>
            <person name="Bachantsang P."/>
            <person name="Baldwin J."/>
            <person name="Barry A."/>
            <person name="Bayul T."/>
            <person name="Blitshsteyn B."/>
            <person name="Bloom T."/>
            <person name="Blye J."/>
            <person name="Boguslavskiy L."/>
            <person name="Borowsky M."/>
            <person name="Boukhgalter B."/>
            <person name="Brunache A."/>
            <person name="Butler J."/>
            <person name="Calixte N."/>
            <person name="Calvo S."/>
            <person name="Camarata J."/>
            <person name="Campo K."/>
            <person name="Chang J."/>
            <person name="Cheshatsang Y."/>
            <person name="Citroen M."/>
            <person name="Collymore A."/>
            <person name="Considine T."/>
            <person name="Cook A."/>
            <person name="Cooke P."/>
            <person name="Corum B."/>
            <person name="Cuomo C."/>
            <person name="David R."/>
            <person name="Dawoe T."/>
            <person name="Degray S."/>
            <person name="Dodge S."/>
            <person name="Dooley K."/>
            <person name="Dorje P."/>
            <person name="Dorjee K."/>
            <person name="Dorris L."/>
            <person name="Duffey N."/>
            <person name="Dupes A."/>
            <person name="Elkins T."/>
            <person name="Engels R."/>
            <person name="Erickson J."/>
            <person name="Farina A."/>
            <person name="Faro S."/>
            <person name="Ferreira P."/>
            <person name="Fischer H."/>
            <person name="Fitzgerald M."/>
            <person name="Foley K."/>
            <person name="Gage D."/>
            <person name="Galagan J."/>
            <person name="Gearin G."/>
            <person name="Gnerre S."/>
            <person name="Gnirke A."/>
            <person name="Goyette A."/>
            <person name="Graham J."/>
            <person name="Grandbois E."/>
            <person name="Gyaltsen K."/>
            <person name="Hafez N."/>
            <person name="Hagopian D."/>
            <person name="Hagos B."/>
            <person name="Hall J."/>
            <person name="Hatcher B."/>
            <person name="Heller A."/>
            <person name="Higgins H."/>
            <person name="Honan T."/>
            <person name="Horn A."/>
            <person name="Houde N."/>
            <person name="Hughes L."/>
            <person name="Hulme W."/>
            <person name="Husby E."/>
            <person name="Iliev I."/>
            <person name="Jaffe D."/>
            <person name="Jones C."/>
            <person name="Kamal M."/>
            <person name="Kamat A."/>
            <person name="Kamvysselis M."/>
            <person name="Karlsson E."/>
            <person name="Kells C."/>
            <person name="Kieu A."/>
            <person name="Kisner P."/>
            <person name="Kodira C."/>
            <person name="Kulbokas E."/>
            <person name="Labutti K."/>
            <person name="Lama D."/>
            <person name="Landers T."/>
            <person name="Leger J."/>
            <person name="Levine S."/>
            <person name="Lewis D."/>
            <person name="Lewis T."/>
            <person name="Lindblad-toh K."/>
            <person name="Liu X."/>
            <person name="Lokyitsang T."/>
            <person name="Lokyitsang Y."/>
            <person name="Lucien O."/>
            <person name="Lui A."/>
            <person name="Ma L.J."/>
            <person name="Mabbitt R."/>
            <person name="Macdonald J."/>
            <person name="Maclean C."/>
            <person name="Major J."/>
            <person name="Manning J."/>
            <person name="Marabella R."/>
            <person name="Maru K."/>
            <person name="Matthews C."/>
            <person name="Mauceli E."/>
            <person name="Mccarthy M."/>
            <person name="Mcdonough S."/>
            <person name="Mcghee T."/>
            <person name="Meldrim J."/>
            <person name="Meneus L."/>
            <person name="Mesirov J."/>
            <person name="Mihalev A."/>
            <person name="Mihova T."/>
            <person name="Mikkelsen T."/>
            <person name="Mlenga V."/>
            <person name="Moru K."/>
            <person name="Mozes J."/>
            <person name="Mulrain L."/>
            <person name="Munson G."/>
            <person name="Naylor J."/>
            <person name="Newes C."/>
            <person name="Nguyen C."/>
            <person name="Nguyen N."/>
            <person name="Nguyen T."/>
            <person name="Nicol R."/>
            <person name="Nielsen C."/>
            <person name="Nizzari M."/>
            <person name="Norbu C."/>
            <person name="Norbu N."/>
            <person name="O'donnell P."/>
            <person name="Okoawo O."/>
            <person name="O'leary S."/>
            <person name="Omotosho B."/>
            <person name="O'neill K."/>
            <person name="Osman S."/>
            <person name="Parker S."/>
            <person name="Perrin D."/>
            <person name="Phunkhang P."/>
            <person name="Piqani B."/>
            <person name="Purcell S."/>
            <person name="Rachupka T."/>
            <person name="Ramasamy U."/>
            <person name="Rameau R."/>
            <person name="Ray V."/>
            <person name="Raymond C."/>
            <person name="Retta R."/>
            <person name="Richardson S."/>
            <person name="Rise C."/>
            <person name="Rodriguez J."/>
            <person name="Rogers J."/>
            <person name="Rogov P."/>
            <person name="Rutman M."/>
            <person name="Schupbach R."/>
            <person name="Seaman C."/>
            <person name="Settipalli S."/>
            <person name="Sharpe T."/>
            <person name="Sheridan J."/>
            <person name="Sherpa N."/>
            <person name="Shi J."/>
            <person name="Smirnov S."/>
            <person name="Smith C."/>
            <person name="Sougnez C."/>
            <person name="Spencer B."/>
            <person name="Stalker J."/>
            <person name="Stange-thomann N."/>
            <person name="Stavropoulos S."/>
            <person name="Stetson K."/>
            <person name="Stone C."/>
            <person name="Stone S."/>
            <person name="Stubbs M."/>
            <person name="Talamas J."/>
            <person name="Tchuinga P."/>
            <person name="Tenzing P."/>
            <person name="Tesfaye S."/>
            <person name="Theodore J."/>
            <person name="Thoulutsang Y."/>
            <person name="Topham K."/>
            <person name="Towey S."/>
            <person name="Tsamla T."/>
            <person name="Tsomo N."/>
            <person name="Vallee D."/>
            <person name="Vassiliev H."/>
            <person name="Venkataraman V."/>
            <person name="Vinson J."/>
            <person name="Vo A."/>
            <person name="Wade C."/>
            <person name="Wang S."/>
            <person name="Wangchuk T."/>
            <person name="Wangdi T."/>
            <person name="Whittaker C."/>
            <person name="Wilkinson J."/>
            <person name="Wu Y."/>
            <person name="Wyman D."/>
            <person name="Yadav S."/>
            <person name="Yang S."/>
            <person name="Yang X."/>
            <person name="Yeager S."/>
            <person name="Yee E."/>
            <person name="Young G."/>
            <person name="Zainoun J."/>
            <person name="Zembeck L."/>
            <person name="Zimmer A."/>
            <person name="Zody M."/>
            <person name="Lander E."/>
        </authorList>
    </citation>
    <scope>NUCLEOTIDE SEQUENCE [LARGE SCALE GENOMIC DNA]</scope>
</reference>
<dbReference type="PANTHER" id="PTHR14513">
    <property type="entry name" value="PROTECTION OF TELOMERES 1"/>
    <property type="match status" value="1"/>
</dbReference>
<dbReference type="STRING" id="51511.ENSCSAVP00000013172"/>
<dbReference type="GO" id="GO:0000783">
    <property type="term" value="C:nuclear telomere cap complex"/>
    <property type="evidence" value="ECO:0007669"/>
    <property type="project" value="TreeGrafter"/>
</dbReference>
<evidence type="ECO:0000256" key="5">
    <source>
        <dbReference type="ARBA" id="ARBA00022454"/>
    </source>
</evidence>